<dbReference type="InterPro" id="IPR020904">
    <property type="entry name" value="Sc_DH/Rdtase_CS"/>
</dbReference>
<dbReference type="Proteomes" id="UP000827092">
    <property type="component" value="Unassembled WGS sequence"/>
</dbReference>
<dbReference type="CDD" id="cd05339">
    <property type="entry name" value="17beta-HSDXI-like_SDR_c"/>
    <property type="match status" value="1"/>
</dbReference>
<dbReference type="Pfam" id="PF00106">
    <property type="entry name" value="adh_short"/>
    <property type="match status" value="1"/>
</dbReference>
<keyword evidence="5" id="KW-1133">Transmembrane helix</keyword>
<protein>
    <submittedName>
        <fullName evidence="6">Uncharacterized protein</fullName>
    </submittedName>
</protein>
<feature type="transmembrane region" description="Helical" evidence="5">
    <location>
        <begin position="7"/>
        <end position="27"/>
    </location>
</feature>
<comment type="caution">
    <text evidence="6">The sequence shown here is derived from an EMBL/GenBank/DDBJ whole genome shotgun (WGS) entry which is preliminary data.</text>
</comment>
<keyword evidence="7" id="KW-1185">Reference proteome</keyword>
<keyword evidence="5" id="KW-0812">Transmembrane</keyword>
<evidence type="ECO:0000313" key="7">
    <source>
        <dbReference type="Proteomes" id="UP000827092"/>
    </source>
</evidence>
<dbReference type="PANTHER" id="PTHR24322">
    <property type="entry name" value="PKSB"/>
    <property type="match status" value="1"/>
</dbReference>
<evidence type="ECO:0000256" key="2">
    <source>
        <dbReference type="ARBA" id="ARBA00023002"/>
    </source>
</evidence>
<dbReference type="AlphaFoldDB" id="A0AAV6VID1"/>
<reference evidence="6 7" key="1">
    <citation type="journal article" date="2022" name="Nat. Ecol. Evol.">
        <title>A masculinizing supergene underlies an exaggerated male reproductive morph in a spider.</title>
        <authorList>
            <person name="Hendrickx F."/>
            <person name="De Corte Z."/>
            <person name="Sonet G."/>
            <person name="Van Belleghem S.M."/>
            <person name="Kostlbacher S."/>
            <person name="Vangestel C."/>
        </authorList>
    </citation>
    <scope>NUCLEOTIDE SEQUENCE [LARGE SCALE GENOMIC DNA]</scope>
    <source>
        <strain evidence="6">W744_W776</strain>
    </source>
</reference>
<gene>
    <name evidence="6" type="ORF">JTE90_012301</name>
</gene>
<comment type="similarity">
    <text evidence="1 4">Belongs to the short-chain dehydrogenases/reductases (SDR) family.</text>
</comment>
<evidence type="ECO:0000256" key="1">
    <source>
        <dbReference type="ARBA" id="ARBA00006484"/>
    </source>
</evidence>
<dbReference type="InterPro" id="IPR036291">
    <property type="entry name" value="NAD(P)-bd_dom_sf"/>
</dbReference>
<keyword evidence="2" id="KW-0560">Oxidoreductase</keyword>
<dbReference type="PRINTS" id="PR00081">
    <property type="entry name" value="GDHRDH"/>
</dbReference>
<keyword evidence="3" id="KW-0520">NAD</keyword>
<dbReference type="Gene3D" id="3.40.50.720">
    <property type="entry name" value="NAD(P)-binding Rossmann-like Domain"/>
    <property type="match status" value="1"/>
</dbReference>
<dbReference type="SUPFAM" id="SSF51735">
    <property type="entry name" value="NAD(P)-binding Rossmann-fold domains"/>
    <property type="match status" value="1"/>
</dbReference>
<dbReference type="EMBL" id="JAFNEN010000069">
    <property type="protein sequence ID" value="KAG8196484.1"/>
    <property type="molecule type" value="Genomic_DNA"/>
</dbReference>
<evidence type="ECO:0000256" key="3">
    <source>
        <dbReference type="ARBA" id="ARBA00023027"/>
    </source>
</evidence>
<dbReference type="PRINTS" id="PR00080">
    <property type="entry name" value="SDRFAMILY"/>
</dbReference>
<evidence type="ECO:0000256" key="5">
    <source>
        <dbReference type="SAM" id="Phobius"/>
    </source>
</evidence>
<dbReference type="GO" id="GO:0016616">
    <property type="term" value="F:oxidoreductase activity, acting on the CH-OH group of donors, NAD or NADP as acceptor"/>
    <property type="evidence" value="ECO:0007669"/>
    <property type="project" value="TreeGrafter"/>
</dbReference>
<organism evidence="6 7">
    <name type="scientific">Oedothorax gibbosus</name>
    <dbReference type="NCBI Taxonomy" id="931172"/>
    <lineage>
        <taxon>Eukaryota</taxon>
        <taxon>Metazoa</taxon>
        <taxon>Ecdysozoa</taxon>
        <taxon>Arthropoda</taxon>
        <taxon>Chelicerata</taxon>
        <taxon>Arachnida</taxon>
        <taxon>Araneae</taxon>
        <taxon>Araneomorphae</taxon>
        <taxon>Entelegynae</taxon>
        <taxon>Araneoidea</taxon>
        <taxon>Linyphiidae</taxon>
        <taxon>Erigoninae</taxon>
        <taxon>Oedothorax</taxon>
    </lineage>
</organism>
<proteinExistence type="inferred from homology"/>
<evidence type="ECO:0000313" key="6">
    <source>
        <dbReference type="EMBL" id="KAG8196484.1"/>
    </source>
</evidence>
<dbReference type="InterPro" id="IPR002347">
    <property type="entry name" value="SDR_fam"/>
</dbReference>
<evidence type="ECO:0000256" key="4">
    <source>
        <dbReference type="RuleBase" id="RU000363"/>
    </source>
</evidence>
<name>A0AAV6VID1_9ARAC</name>
<sequence length="303" mass="33624">MASASKIILNIFLLFYYWIESMVLSLVPRRYRYKDITGQIVLVTGGGSGIGRLLSIRFAQHGAKIVVWDLNLASAQETVKMIEEEGGKATAYACDVARPEAVYEAARKVKEEVGKVDILVNNAGIVTGKRFLDCPDEMIKKTFEVNAMAHFWTCKAFLPDMMSENHGHIVSIASMAGLAGVVRLTDYCASKFAAVGFEESLRLELHSEGYDGIHSTVVCPFFINTGMFSGAAPGFLSMMSPKYVANEVVSSVLVNQEVIMLPKIFYLFMILKGWFTPKMKQCLIPLMDLEDAMVPFKGRQKTE</sequence>
<keyword evidence="5" id="KW-0472">Membrane</keyword>
<dbReference type="GO" id="GO:0005811">
    <property type="term" value="C:lipid droplet"/>
    <property type="evidence" value="ECO:0007669"/>
    <property type="project" value="TreeGrafter"/>
</dbReference>
<dbReference type="FunFam" id="3.40.50.720:FF:000202">
    <property type="entry name" value="Short-chain dehydrogenase/reductase family 16C member 6"/>
    <property type="match status" value="1"/>
</dbReference>
<dbReference type="PANTHER" id="PTHR24322:SF748">
    <property type="entry name" value="FI23927P1-RELATED"/>
    <property type="match status" value="1"/>
</dbReference>
<dbReference type="PROSITE" id="PS00061">
    <property type="entry name" value="ADH_SHORT"/>
    <property type="match status" value="1"/>
</dbReference>
<accession>A0AAV6VID1</accession>